<organism evidence="2 3">
    <name type="scientific">Kocuria salsicia</name>
    <dbReference type="NCBI Taxonomy" id="664639"/>
    <lineage>
        <taxon>Bacteria</taxon>
        <taxon>Bacillati</taxon>
        <taxon>Actinomycetota</taxon>
        <taxon>Actinomycetes</taxon>
        <taxon>Micrococcales</taxon>
        <taxon>Micrococcaceae</taxon>
        <taxon>Kocuria</taxon>
    </lineage>
</organism>
<proteinExistence type="predicted"/>
<name>A0ABV3KG92_9MICC</name>
<evidence type="ECO:0000313" key="3">
    <source>
        <dbReference type="Proteomes" id="UP001553031"/>
    </source>
</evidence>
<accession>A0ABV3KG92</accession>
<dbReference type="Gene3D" id="3.30.1360.120">
    <property type="entry name" value="Probable tRNA modification gtpase trme, domain 1"/>
    <property type="match status" value="1"/>
</dbReference>
<feature type="region of interest" description="Disordered" evidence="1">
    <location>
        <begin position="110"/>
        <end position="136"/>
    </location>
</feature>
<gene>
    <name evidence="2" type="ORF">AB0O96_11635</name>
</gene>
<dbReference type="RefSeq" id="WP_144943210.1">
    <property type="nucleotide sequence ID" value="NZ_JBFAEN010000012.1"/>
</dbReference>
<sequence length="247" mass="25605">MAETETTSTRTPGITALRHSSLEQWAGAMREGSVAGPRGVSLREIPFLTMVGLRAAPGGADAEALCDVVGRPLPSRAGAVSGDPADIAVLWQGPDEFLVVGSDETVVPPALTADTTTTSPSPTADAPEPDRSALPTLSTSPLAQRLADALVASGGPGQAVDLSANRTTLELSGPSARAVLEKGCPVDLHPRAFPVGSAVSTTLALVQVLLWRTGEQTWRIMPRASFAQFTAQWLLDAMTEFASPEVA</sequence>
<dbReference type="Pfam" id="PF04268">
    <property type="entry name" value="SoxG"/>
    <property type="match status" value="1"/>
</dbReference>
<protein>
    <submittedName>
        <fullName evidence="2">Sarcosine oxidase subunit gamma family protein</fullName>
    </submittedName>
</protein>
<dbReference type="InterPro" id="IPR027266">
    <property type="entry name" value="TrmE/GcvT-like"/>
</dbReference>
<comment type="caution">
    <text evidence="2">The sequence shown here is derived from an EMBL/GenBank/DDBJ whole genome shotgun (WGS) entry which is preliminary data.</text>
</comment>
<dbReference type="Proteomes" id="UP001553031">
    <property type="component" value="Unassembled WGS sequence"/>
</dbReference>
<evidence type="ECO:0000313" key="2">
    <source>
        <dbReference type="EMBL" id="MEV8158833.1"/>
    </source>
</evidence>
<dbReference type="EMBL" id="JBFBLL010000009">
    <property type="protein sequence ID" value="MEV8158833.1"/>
    <property type="molecule type" value="Genomic_DNA"/>
</dbReference>
<dbReference type="SUPFAM" id="SSF103025">
    <property type="entry name" value="Folate-binding domain"/>
    <property type="match status" value="1"/>
</dbReference>
<keyword evidence="3" id="KW-1185">Reference proteome</keyword>
<reference evidence="2 3" key="1">
    <citation type="submission" date="2024-06" db="EMBL/GenBank/DDBJ databases">
        <title>The Natural Products Discovery Center: Release of the First 8490 Sequenced Strains for Exploring Actinobacteria Biosynthetic Diversity.</title>
        <authorList>
            <person name="Kalkreuter E."/>
            <person name="Kautsar S.A."/>
            <person name="Yang D."/>
            <person name="Bader C.D."/>
            <person name="Teijaro C.N."/>
            <person name="Fluegel L."/>
            <person name="Davis C.M."/>
            <person name="Simpson J.R."/>
            <person name="Lauterbach L."/>
            <person name="Steele A.D."/>
            <person name="Gui C."/>
            <person name="Meng S."/>
            <person name="Li G."/>
            <person name="Viehrig K."/>
            <person name="Ye F."/>
            <person name="Su P."/>
            <person name="Kiefer A.F."/>
            <person name="Nichols A."/>
            <person name="Cepeda A.J."/>
            <person name="Yan W."/>
            <person name="Fan B."/>
            <person name="Jiang Y."/>
            <person name="Adhikari A."/>
            <person name="Zheng C.-J."/>
            <person name="Schuster L."/>
            <person name="Cowan T.M."/>
            <person name="Smanski M.J."/>
            <person name="Chevrette M.G."/>
            <person name="De Carvalho L.P.S."/>
            <person name="Shen B."/>
        </authorList>
    </citation>
    <scope>NUCLEOTIDE SEQUENCE [LARGE SCALE GENOMIC DNA]</scope>
    <source>
        <strain evidence="2 3">NPDC079179</strain>
    </source>
</reference>
<dbReference type="InterPro" id="IPR007375">
    <property type="entry name" value="SoxG"/>
</dbReference>
<dbReference type="Gene3D" id="3.30.70.1520">
    <property type="entry name" value="Heterotetrameric sarcosine oxidase"/>
    <property type="match status" value="1"/>
</dbReference>
<evidence type="ECO:0000256" key="1">
    <source>
        <dbReference type="SAM" id="MobiDB-lite"/>
    </source>
</evidence>
<feature type="compositionally biased region" description="Low complexity" evidence="1">
    <location>
        <begin position="110"/>
        <end position="126"/>
    </location>
</feature>